<feature type="active site" description="Proton acceptor" evidence="8">
    <location>
        <position position="1005"/>
    </location>
</feature>
<dbReference type="InterPro" id="IPR001841">
    <property type="entry name" value="Znf_RING"/>
</dbReference>
<dbReference type="InterPro" id="IPR002641">
    <property type="entry name" value="PNPLA_dom"/>
</dbReference>
<dbReference type="GO" id="GO:0047499">
    <property type="term" value="F:calcium-independent phospholipase A2 activity"/>
    <property type="evidence" value="ECO:0007669"/>
    <property type="project" value="TreeGrafter"/>
</dbReference>
<dbReference type="PROSITE" id="PS51635">
    <property type="entry name" value="PNPLA"/>
    <property type="match status" value="1"/>
</dbReference>
<dbReference type="PROSITE" id="PS50089">
    <property type="entry name" value="ZF_RING_2"/>
    <property type="match status" value="1"/>
</dbReference>
<sequence>MQDFLARYVCSNPTCEQTVTQENARCCSDCGRGGNGEDDHDSDDDGNFTIYCITCKVADCNLNPCTIDDHETCWNSHLPRNPALARRHRMLNPIFQIMIRAVTHSEENRARQRELYEQDRRARWFHIRQNHARHDPQRNYTGQHGVPILEAHDRFRRVCDPNLSGNAETANHFPRFVSFIGDTCAGKSSLVRAMIMTGLAARAGVSLTGADVTQDASISKLVAALRQRTTEWPVTRSASSDSITNPTTQGVHLYRDEGTALLVAGDSGSSAPNEQRPLLFVDCEGFNAGAARTDVEIHADEGSPETRGRLALPTEANRSRSASVGPSPDYQYRVTAPCYGRNGKDGIDLFYARFLHAISDVIVFVTRDDTKIMPQLQAVLEWASKAVYKSINHPSRKTLIIVRHKSELHKSEFYEEANLAHQYLEGHALLWSTSAVLKDFVEDYNRSERDFRKRIETNQRLYEVLFRKIVCCYVPSKDNPKVRPQSLVRQWVGLRTRIEQAVRDEEGISAAANMKYNVSELSRVLGKAFEHFTTSEEPFDFFLAARRDNPNPETMASHLGNLFRHVYEHREKHAGEHGDVENMTVDVVVASLLTWTFRRFHQGVSPDEVFERSLQPICDAGINEYLTKYESCVYKFPDGSPCVARPERVHLTHASRKGKILSGIFQRRVKWQSGYRQDWVERVRQHYAVAYQEMIRHPSHNISSLDLPSQGDRLRSRRQAFHRNHAAIWAHIKSYKTCFSCLDGIPDHVLACGHSYCACCVQELGTPDTSRESAWLFHECSLCGIAGRGPGAYHIQLKPRCAGVRVLSLDGGGVRGVVELAILEALEKEAGLGVPMREYFDLIVGTSTGGLIALAVAIGPQNNNLEQLTEFFKDAATDTFSQSMIKKFWSRIGIMLFNITDSIYSAVPLQKATKALFGEDTGLFGPALTPGHSQISTRVAVTSSIGYADTMTLITNYNHPQGRNEMREEDDSKDMRVWEAALATSAAPYYLPPFRKTNTGTMYVDGAVFANCPAADAYAETKALWPNRAASLDLLVSLGTGQQTEHRHGGLQNFIPNGIVRTFANMLMHQSNSNESWLKFERSAPSTVQAKLHRLDPPLTGSDRIALDDYAKMDAMIETVNEWAASERGGRASIKHTARVLLASLFFFEPDDSNTPRSSPTTHDPAKNNNNRDHHTRLPLSSGTQQLSGSIRCRLPRDSSGLRRLLTDKVESLASTVVQGRYNPADYETALRAAYWDPLVVDKRTGSSRLADCVDAETGLCHVSVDVTFQDE</sequence>
<dbReference type="Pfam" id="PF01734">
    <property type="entry name" value="Patatin"/>
    <property type="match status" value="1"/>
</dbReference>
<evidence type="ECO:0000256" key="3">
    <source>
        <dbReference type="ARBA" id="ARBA00022801"/>
    </source>
</evidence>
<feature type="compositionally biased region" description="Polar residues" evidence="9">
    <location>
        <begin position="1153"/>
        <end position="1162"/>
    </location>
</feature>
<feature type="compositionally biased region" description="Basic and acidic residues" evidence="9">
    <location>
        <begin position="1164"/>
        <end position="1173"/>
    </location>
</feature>
<dbReference type="Gene3D" id="3.40.50.300">
    <property type="entry name" value="P-loop containing nucleotide triphosphate hydrolases"/>
    <property type="match status" value="1"/>
</dbReference>
<evidence type="ECO:0000256" key="7">
    <source>
        <dbReference type="PROSITE-ProRule" id="PRU00175"/>
    </source>
</evidence>
<accession>A0AAN6PYK2</accession>
<dbReference type="GO" id="GO:0016042">
    <property type="term" value="P:lipid catabolic process"/>
    <property type="evidence" value="ECO:0007669"/>
    <property type="project" value="UniProtKB-UniRule"/>
</dbReference>
<dbReference type="InterPro" id="IPR016035">
    <property type="entry name" value="Acyl_Trfase/lysoPLipase"/>
</dbReference>
<keyword evidence="4" id="KW-0862">Zinc</keyword>
<proteinExistence type="predicted"/>
<dbReference type="EMBL" id="MU863641">
    <property type="protein sequence ID" value="KAK4100337.1"/>
    <property type="molecule type" value="Genomic_DNA"/>
</dbReference>
<keyword evidence="13" id="KW-1185">Reference proteome</keyword>
<evidence type="ECO:0000259" key="11">
    <source>
        <dbReference type="PROSITE" id="PS51635"/>
    </source>
</evidence>
<dbReference type="Proteomes" id="UP001305647">
    <property type="component" value="Unassembled WGS sequence"/>
</dbReference>
<dbReference type="CDD" id="cd07199">
    <property type="entry name" value="Pat17_PNPLA8_PNPLA9_like"/>
    <property type="match status" value="1"/>
</dbReference>
<evidence type="ECO:0000256" key="2">
    <source>
        <dbReference type="ARBA" id="ARBA00022771"/>
    </source>
</evidence>
<evidence type="ECO:0008006" key="14">
    <source>
        <dbReference type="Google" id="ProtNLM"/>
    </source>
</evidence>
<evidence type="ECO:0000256" key="8">
    <source>
        <dbReference type="PROSITE-ProRule" id="PRU01161"/>
    </source>
</evidence>
<feature type="compositionally biased region" description="Basic and acidic residues" evidence="9">
    <location>
        <begin position="296"/>
        <end position="308"/>
    </location>
</feature>
<name>A0AAN6PYK2_9PEZI</name>
<keyword evidence="6 8" id="KW-0443">Lipid metabolism</keyword>
<dbReference type="InterPro" id="IPR017907">
    <property type="entry name" value="Znf_RING_CS"/>
</dbReference>
<feature type="domain" description="PNPLA" evidence="11">
    <location>
        <begin position="807"/>
        <end position="1018"/>
    </location>
</feature>
<dbReference type="PANTHER" id="PTHR24185:SF1">
    <property type="entry name" value="CALCIUM-INDEPENDENT PHOSPHOLIPASE A2-GAMMA"/>
    <property type="match status" value="1"/>
</dbReference>
<dbReference type="Gene3D" id="3.40.1090.10">
    <property type="entry name" value="Cytosolic phospholipase A2 catalytic domain"/>
    <property type="match status" value="1"/>
</dbReference>
<feature type="domain" description="RING-type" evidence="10">
    <location>
        <begin position="738"/>
        <end position="783"/>
    </location>
</feature>
<evidence type="ECO:0000256" key="5">
    <source>
        <dbReference type="ARBA" id="ARBA00022963"/>
    </source>
</evidence>
<dbReference type="SUPFAM" id="SSF52151">
    <property type="entry name" value="FabD/lysophospholipase-like"/>
    <property type="match status" value="1"/>
</dbReference>
<feature type="compositionally biased region" description="Polar residues" evidence="9">
    <location>
        <begin position="1179"/>
        <end position="1189"/>
    </location>
</feature>
<dbReference type="GO" id="GO:0046486">
    <property type="term" value="P:glycerolipid metabolic process"/>
    <property type="evidence" value="ECO:0007669"/>
    <property type="project" value="UniProtKB-ARBA"/>
</dbReference>
<dbReference type="GO" id="GO:0016020">
    <property type="term" value="C:membrane"/>
    <property type="evidence" value="ECO:0007669"/>
    <property type="project" value="TreeGrafter"/>
</dbReference>
<feature type="region of interest" description="Disordered" evidence="9">
    <location>
        <begin position="296"/>
        <end position="328"/>
    </location>
</feature>
<evidence type="ECO:0000256" key="6">
    <source>
        <dbReference type="ARBA" id="ARBA00023098"/>
    </source>
</evidence>
<comment type="caution">
    <text evidence="12">The sequence shown here is derived from an EMBL/GenBank/DDBJ whole genome shotgun (WGS) entry which is preliminary data.</text>
</comment>
<dbReference type="AlphaFoldDB" id="A0AAN6PYK2"/>
<keyword evidence="3 8" id="KW-0378">Hydrolase</keyword>
<keyword evidence="2 7" id="KW-0863">Zinc-finger</keyword>
<evidence type="ECO:0000256" key="9">
    <source>
        <dbReference type="SAM" id="MobiDB-lite"/>
    </source>
</evidence>
<organism evidence="12 13">
    <name type="scientific">Parathielavia hyrcaniae</name>
    <dbReference type="NCBI Taxonomy" id="113614"/>
    <lineage>
        <taxon>Eukaryota</taxon>
        <taxon>Fungi</taxon>
        <taxon>Dikarya</taxon>
        <taxon>Ascomycota</taxon>
        <taxon>Pezizomycotina</taxon>
        <taxon>Sordariomycetes</taxon>
        <taxon>Sordariomycetidae</taxon>
        <taxon>Sordariales</taxon>
        <taxon>Chaetomiaceae</taxon>
        <taxon>Parathielavia</taxon>
    </lineage>
</organism>
<reference evidence="12" key="2">
    <citation type="submission" date="2023-05" db="EMBL/GenBank/DDBJ databases">
        <authorList>
            <consortium name="Lawrence Berkeley National Laboratory"/>
            <person name="Steindorff A."/>
            <person name="Hensen N."/>
            <person name="Bonometti L."/>
            <person name="Westerberg I."/>
            <person name="Brannstrom I.O."/>
            <person name="Guillou S."/>
            <person name="Cros-Aarteil S."/>
            <person name="Calhoun S."/>
            <person name="Haridas S."/>
            <person name="Kuo A."/>
            <person name="Mondo S."/>
            <person name="Pangilinan J."/>
            <person name="Riley R."/>
            <person name="Labutti K."/>
            <person name="Andreopoulos B."/>
            <person name="Lipzen A."/>
            <person name="Chen C."/>
            <person name="Yanf M."/>
            <person name="Daum C."/>
            <person name="Ng V."/>
            <person name="Clum A."/>
            <person name="Ohm R."/>
            <person name="Martin F."/>
            <person name="Silar P."/>
            <person name="Natvig D."/>
            <person name="Lalanne C."/>
            <person name="Gautier V."/>
            <person name="Ament-Velasquez S.L."/>
            <person name="Kruys A."/>
            <person name="Hutchinson M.I."/>
            <person name="Powell A.J."/>
            <person name="Barry K."/>
            <person name="Miller A.N."/>
            <person name="Grigoriev I.V."/>
            <person name="Debuchy R."/>
            <person name="Gladieux P."/>
            <person name="Thoren M.H."/>
            <person name="Johannesson H."/>
        </authorList>
    </citation>
    <scope>NUCLEOTIDE SEQUENCE</scope>
    <source>
        <strain evidence="12">CBS 757.83</strain>
    </source>
</reference>
<protein>
    <recommendedName>
        <fullName evidence="14">PNPLA domain-containing protein</fullName>
    </recommendedName>
</protein>
<feature type="short sequence motif" description="DGA/G" evidence="8">
    <location>
        <begin position="1005"/>
        <end position="1007"/>
    </location>
</feature>
<dbReference type="PANTHER" id="PTHR24185">
    <property type="entry name" value="CALCIUM-INDEPENDENT PHOSPHOLIPASE A2-GAMMA"/>
    <property type="match status" value="1"/>
</dbReference>
<dbReference type="PROSITE" id="PS00518">
    <property type="entry name" value="ZF_RING_1"/>
    <property type="match status" value="1"/>
</dbReference>
<feature type="short sequence motif" description="GXSXG" evidence="8">
    <location>
        <begin position="845"/>
        <end position="849"/>
    </location>
</feature>
<dbReference type="SUPFAM" id="SSF52540">
    <property type="entry name" value="P-loop containing nucleoside triphosphate hydrolases"/>
    <property type="match status" value="1"/>
</dbReference>
<evidence type="ECO:0000313" key="13">
    <source>
        <dbReference type="Proteomes" id="UP001305647"/>
    </source>
</evidence>
<dbReference type="GO" id="GO:0019369">
    <property type="term" value="P:arachidonate metabolic process"/>
    <property type="evidence" value="ECO:0007669"/>
    <property type="project" value="TreeGrafter"/>
</dbReference>
<reference evidence="12" key="1">
    <citation type="journal article" date="2023" name="Mol. Phylogenet. Evol.">
        <title>Genome-scale phylogeny and comparative genomics of the fungal order Sordariales.</title>
        <authorList>
            <person name="Hensen N."/>
            <person name="Bonometti L."/>
            <person name="Westerberg I."/>
            <person name="Brannstrom I.O."/>
            <person name="Guillou S."/>
            <person name="Cros-Aarteil S."/>
            <person name="Calhoun S."/>
            <person name="Haridas S."/>
            <person name="Kuo A."/>
            <person name="Mondo S."/>
            <person name="Pangilinan J."/>
            <person name="Riley R."/>
            <person name="LaButti K."/>
            <person name="Andreopoulos B."/>
            <person name="Lipzen A."/>
            <person name="Chen C."/>
            <person name="Yan M."/>
            <person name="Daum C."/>
            <person name="Ng V."/>
            <person name="Clum A."/>
            <person name="Steindorff A."/>
            <person name="Ohm R.A."/>
            <person name="Martin F."/>
            <person name="Silar P."/>
            <person name="Natvig D.O."/>
            <person name="Lalanne C."/>
            <person name="Gautier V."/>
            <person name="Ament-Velasquez S.L."/>
            <person name="Kruys A."/>
            <person name="Hutchinson M.I."/>
            <person name="Powell A.J."/>
            <person name="Barry K."/>
            <person name="Miller A.N."/>
            <person name="Grigoriev I.V."/>
            <person name="Debuchy R."/>
            <person name="Gladieux P."/>
            <person name="Hiltunen Thoren M."/>
            <person name="Johannesson H."/>
        </authorList>
    </citation>
    <scope>NUCLEOTIDE SEQUENCE</scope>
    <source>
        <strain evidence="12">CBS 757.83</strain>
    </source>
</reference>
<evidence type="ECO:0000256" key="4">
    <source>
        <dbReference type="ARBA" id="ARBA00022833"/>
    </source>
</evidence>
<feature type="region of interest" description="Disordered" evidence="9">
    <location>
        <begin position="1152"/>
        <end position="1189"/>
    </location>
</feature>
<evidence type="ECO:0000256" key="1">
    <source>
        <dbReference type="ARBA" id="ARBA00022723"/>
    </source>
</evidence>
<dbReference type="GO" id="GO:0008270">
    <property type="term" value="F:zinc ion binding"/>
    <property type="evidence" value="ECO:0007669"/>
    <property type="project" value="UniProtKB-KW"/>
</dbReference>
<feature type="active site" description="Nucleophile" evidence="8">
    <location>
        <position position="847"/>
    </location>
</feature>
<keyword evidence="5 8" id="KW-0442">Lipid degradation</keyword>
<evidence type="ECO:0000259" key="10">
    <source>
        <dbReference type="PROSITE" id="PS50089"/>
    </source>
</evidence>
<dbReference type="InterPro" id="IPR027417">
    <property type="entry name" value="P-loop_NTPase"/>
</dbReference>
<evidence type="ECO:0000313" key="12">
    <source>
        <dbReference type="EMBL" id="KAK4100337.1"/>
    </source>
</evidence>
<gene>
    <name evidence="12" type="ORF">N658DRAFT_536108</name>
</gene>
<feature type="short sequence motif" description="GXGXXG" evidence="8">
    <location>
        <begin position="811"/>
        <end position="816"/>
    </location>
</feature>
<keyword evidence="1" id="KW-0479">Metal-binding</keyword>